<name>A0A1I4ADJ5_9HYPH</name>
<dbReference type="RefSeq" id="WP_091682663.1">
    <property type="nucleotide sequence ID" value="NZ_FOSN01000010.1"/>
</dbReference>
<keyword evidence="4 8" id="KW-0812">Transmembrane</keyword>
<dbReference type="Pfam" id="PF02397">
    <property type="entry name" value="Bac_transf"/>
    <property type="match status" value="1"/>
</dbReference>
<evidence type="ECO:0000256" key="1">
    <source>
        <dbReference type="ARBA" id="ARBA00004141"/>
    </source>
</evidence>
<feature type="transmembrane region" description="Helical" evidence="8">
    <location>
        <begin position="71"/>
        <end position="91"/>
    </location>
</feature>
<dbReference type="Pfam" id="PF13727">
    <property type="entry name" value="CoA_binding_3"/>
    <property type="match status" value="1"/>
</dbReference>
<accession>A0A1I4ADJ5</accession>
<dbReference type="NCBIfam" id="TIGR03025">
    <property type="entry name" value="EPS_sugtrans"/>
    <property type="match status" value="1"/>
</dbReference>
<evidence type="ECO:0000313" key="10">
    <source>
        <dbReference type="EMBL" id="SFK54137.1"/>
    </source>
</evidence>
<dbReference type="AlphaFoldDB" id="A0A1I4ADJ5"/>
<keyword evidence="7" id="KW-0270">Exopolysaccharide synthesis</keyword>
<gene>
    <name evidence="10" type="ORF">SAMN05444581_1109</name>
</gene>
<feature type="transmembrane region" description="Helical" evidence="8">
    <location>
        <begin position="130"/>
        <end position="152"/>
    </location>
</feature>
<dbReference type="EMBL" id="FOSN01000010">
    <property type="protein sequence ID" value="SFK54137.1"/>
    <property type="molecule type" value="Genomic_DNA"/>
</dbReference>
<dbReference type="Proteomes" id="UP000198755">
    <property type="component" value="Unassembled WGS sequence"/>
</dbReference>
<dbReference type="PANTHER" id="PTHR30576:SF21">
    <property type="entry name" value="UDP-GLUCOSE:UNDECAPRENYL-PHOSPHATE GLUCOSE-1-PHOSPHATE TRANSFERASE"/>
    <property type="match status" value="1"/>
</dbReference>
<feature type="domain" description="Bacterial sugar transferase" evidence="9">
    <location>
        <begin position="298"/>
        <end position="482"/>
    </location>
</feature>
<dbReference type="NCBIfam" id="TIGR03023">
    <property type="entry name" value="WcaJ_sugtrans"/>
    <property type="match status" value="1"/>
</dbReference>
<dbReference type="GO" id="GO:0089702">
    <property type="term" value="F:undecaprenyl-phosphate glucose phosphotransferase activity"/>
    <property type="evidence" value="ECO:0007669"/>
    <property type="project" value="TreeGrafter"/>
</dbReference>
<keyword evidence="11" id="KW-1185">Reference proteome</keyword>
<evidence type="ECO:0000256" key="8">
    <source>
        <dbReference type="SAM" id="Phobius"/>
    </source>
</evidence>
<dbReference type="GO" id="GO:0016020">
    <property type="term" value="C:membrane"/>
    <property type="evidence" value="ECO:0007669"/>
    <property type="project" value="UniProtKB-SubCell"/>
</dbReference>
<evidence type="ECO:0000256" key="2">
    <source>
        <dbReference type="ARBA" id="ARBA00006464"/>
    </source>
</evidence>
<evidence type="ECO:0000256" key="4">
    <source>
        <dbReference type="ARBA" id="ARBA00022692"/>
    </source>
</evidence>
<organism evidence="10 11">
    <name type="scientific">Methylocapsa palsarum</name>
    <dbReference type="NCBI Taxonomy" id="1612308"/>
    <lineage>
        <taxon>Bacteria</taxon>
        <taxon>Pseudomonadati</taxon>
        <taxon>Pseudomonadota</taxon>
        <taxon>Alphaproteobacteria</taxon>
        <taxon>Hyphomicrobiales</taxon>
        <taxon>Beijerinckiaceae</taxon>
        <taxon>Methylocapsa</taxon>
    </lineage>
</organism>
<evidence type="ECO:0000256" key="6">
    <source>
        <dbReference type="ARBA" id="ARBA00023136"/>
    </source>
</evidence>
<dbReference type="InterPro" id="IPR003362">
    <property type="entry name" value="Bact_transf"/>
</dbReference>
<evidence type="ECO:0000313" key="11">
    <source>
        <dbReference type="Proteomes" id="UP000198755"/>
    </source>
</evidence>
<comment type="similarity">
    <text evidence="2">Belongs to the bacterial sugar transferase family.</text>
</comment>
<feature type="transmembrane region" description="Helical" evidence="8">
    <location>
        <begin position="36"/>
        <end position="59"/>
    </location>
</feature>
<dbReference type="OrthoDB" id="9808602at2"/>
<keyword evidence="6 8" id="KW-0472">Membrane</keyword>
<dbReference type="STRING" id="1612308.SAMN05444581_1109"/>
<keyword evidence="5 8" id="KW-1133">Transmembrane helix</keyword>
<feature type="transmembrane region" description="Helical" evidence="8">
    <location>
        <begin position="303"/>
        <end position="324"/>
    </location>
</feature>
<evidence type="ECO:0000256" key="3">
    <source>
        <dbReference type="ARBA" id="ARBA00022679"/>
    </source>
</evidence>
<proteinExistence type="inferred from homology"/>
<dbReference type="GO" id="GO:0000271">
    <property type="term" value="P:polysaccharide biosynthetic process"/>
    <property type="evidence" value="ECO:0007669"/>
    <property type="project" value="UniProtKB-KW"/>
</dbReference>
<feature type="transmembrane region" description="Helical" evidence="8">
    <location>
        <begin position="103"/>
        <end position="124"/>
    </location>
</feature>
<comment type="subcellular location">
    <subcellularLocation>
        <location evidence="1">Membrane</location>
        <topology evidence="1">Multi-pass membrane protein</topology>
    </subcellularLocation>
</comment>
<dbReference type="InterPro" id="IPR017473">
    <property type="entry name" value="Undecaprenyl-P_gluc_Ptfrase"/>
</dbReference>
<keyword evidence="3 10" id="KW-0808">Transferase</keyword>
<evidence type="ECO:0000256" key="7">
    <source>
        <dbReference type="ARBA" id="ARBA00023169"/>
    </source>
</evidence>
<evidence type="ECO:0000259" key="9">
    <source>
        <dbReference type="Pfam" id="PF02397"/>
    </source>
</evidence>
<dbReference type="PANTHER" id="PTHR30576">
    <property type="entry name" value="COLANIC BIOSYNTHESIS UDP-GLUCOSE LIPID CARRIER TRANSFERASE"/>
    <property type="match status" value="1"/>
</dbReference>
<reference evidence="10 11" key="1">
    <citation type="submission" date="2016-10" db="EMBL/GenBank/DDBJ databases">
        <authorList>
            <person name="de Groot N.N."/>
        </authorList>
    </citation>
    <scope>NUCLEOTIDE SEQUENCE [LARGE SCALE GENOMIC DNA]</scope>
    <source>
        <strain evidence="10 11">NE2</strain>
    </source>
</reference>
<protein>
    <submittedName>
        <fullName evidence="10">Undecaprenyl-phosphate galactose phosphotransferase/putative colanic acid biosysnthesis UDP-glucose lipid carrier transferase</fullName>
    </submittedName>
</protein>
<dbReference type="GO" id="GO:0009242">
    <property type="term" value="P:colanic acid biosynthetic process"/>
    <property type="evidence" value="ECO:0007669"/>
    <property type="project" value="TreeGrafter"/>
</dbReference>
<dbReference type="InterPro" id="IPR017475">
    <property type="entry name" value="EPS_sugar_tfrase"/>
</dbReference>
<evidence type="ECO:0000256" key="5">
    <source>
        <dbReference type="ARBA" id="ARBA00022989"/>
    </source>
</evidence>
<sequence length="487" mass="54084">MYFNRLSQITGAEVEHKANSGLISPFRISCQNIESIVAFFDLILIIFACVAAGVLYHYVWLGEDTGVGFDFAFGAANGLLYVYVAATRGLYRLPVLLAFAQYSARLVVTWAIVGLFATSCLLLVPGQGVIYGSVITAGVLQIVLLFLIRWAWQRLSRSMMAAGSLAGSRVLTIGEPAELLRLSSSVLFRYFGLSEVGRVSVKSNHGPASDEVLAAIDRALHEAREKGVQEFVLALRWSSKELLETVRERLQASPLPVRLLPDYTIRSVLGRRAMSTGGPSLTLEVQRAPLTPVEMAMKRSLDLVCASIAILLLSPLLIIVATAVKLDSSGPIIFRQRRNGFNSKQFVIFKFRTMSVLEDGTKITQAKRGDHRVTRVGQLLRRSSIDELPQLFNVLKGDMSLVGPRPHALAHDNEYKGLIAKYAFRHHVKPGITGWAQVHGLRGETGLLEQMAERVKLDLWYVNHWSFGLDINILLRTCFEVMRNRAY</sequence>